<comment type="similarity">
    <text evidence="2">Belongs to the chromate ion transporter (CHR) (TC 2.A.51) family.</text>
</comment>
<reference evidence="8 9" key="1">
    <citation type="journal article" date="2016" name="Nat. Commun.">
        <title>Thousands of microbial genomes shed light on interconnected biogeochemical processes in an aquifer system.</title>
        <authorList>
            <person name="Anantharaman K."/>
            <person name="Brown C.T."/>
            <person name="Hug L.A."/>
            <person name="Sharon I."/>
            <person name="Castelle C.J."/>
            <person name="Probst A.J."/>
            <person name="Thomas B.C."/>
            <person name="Singh A."/>
            <person name="Wilkins M.J."/>
            <person name="Karaoz U."/>
            <person name="Brodie E.L."/>
            <person name="Williams K.H."/>
            <person name="Hubbard S.S."/>
            <person name="Banfield J.F."/>
        </authorList>
    </citation>
    <scope>NUCLEOTIDE SEQUENCE [LARGE SCALE GENOMIC DNA]</scope>
</reference>
<comment type="caution">
    <text evidence="8">The sequence shown here is derived from an EMBL/GenBank/DDBJ whole genome shotgun (WGS) entry which is preliminary data.</text>
</comment>
<evidence type="ECO:0000256" key="2">
    <source>
        <dbReference type="ARBA" id="ARBA00005262"/>
    </source>
</evidence>
<sequence>MILFDLFFVFFKIGLFAVGGAYSFLPLIEKEVVENYRWLTKPEFLDVLGAIQIFPGAISIKYATYTGYKLAGIPGAIAANIGNFVAPAALILLVGALYLRFKDMPPLKQAFAMIRLAVFAMILAVAFQAIEMKELLRFRGLLVAAIAFVLFAFTKIHPAFIIAGAGILGALGL</sequence>
<dbReference type="PANTHER" id="PTHR43663">
    <property type="entry name" value="CHROMATE TRANSPORT PROTEIN-RELATED"/>
    <property type="match status" value="1"/>
</dbReference>
<evidence type="ECO:0000313" key="8">
    <source>
        <dbReference type="EMBL" id="OGB90454.1"/>
    </source>
</evidence>
<keyword evidence="6 7" id="KW-0472">Membrane</keyword>
<dbReference type="InterPro" id="IPR003370">
    <property type="entry name" value="Chromate_transpt"/>
</dbReference>
<feature type="transmembrane region" description="Helical" evidence="7">
    <location>
        <begin position="142"/>
        <end position="171"/>
    </location>
</feature>
<dbReference type="AlphaFoldDB" id="A0A1F4Q3E7"/>
<gene>
    <name evidence="8" type="ORF">A2625_00705</name>
</gene>
<name>A0A1F4Q3E7_UNCSA</name>
<evidence type="ECO:0000256" key="4">
    <source>
        <dbReference type="ARBA" id="ARBA00022692"/>
    </source>
</evidence>
<evidence type="ECO:0000256" key="3">
    <source>
        <dbReference type="ARBA" id="ARBA00022475"/>
    </source>
</evidence>
<accession>A0A1F4Q3E7</accession>
<proteinExistence type="inferred from homology"/>
<evidence type="ECO:0000313" key="9">
    <source>
        <dbReference type="Proteomes" id="UP000178724"/>
    </source>
</evidence>
<dbReference type="GO" id="GO:0015109">
    <property type="term" value="F:chromate transmembrane transporter activity"/>
    <property type="evidence" value="ECO:0007669"/>
    <property type="project" value="InterPro"/>
</dbReference>
<feature type="transmembrane region" description="Helical" evidence="7">
    <location>
        <begin position="111"/>
        <end position="130"/>
    </location>
</feature>
<protein>
    <recommendedName>
        <fullName evidence="10">Chromate transporter</fullName>
    </recommendedName>
</protein>
<dbReference type="GO" id="GO:0005886">
    <property type="term" value="C:plasma membrane"/>
    <property type="evidence" value="ECO:0007669"/>
    <property type="project" value="UniProtKB-SubCell"/>
</dbReference>
<feature type="transmembrane region" description="Helical" evidence="7">
    <location>
        <begin position="77"/>
        <end position="99"/>
    </location>
</feature>
<evidence type="ECO:0008006" key="10">
    <source>
        <dbReference type="Google" id="ProtNLM"/>
    </source>
</evidence>
<feature type="transmembrane region" description="Helical" evidence="7">
    <location>
        <begin position="6"/>
        <end position="25"/>
    </location>
</feature>
<comment type="subcellular location">
    <subcellularLocation>
        <location evidence="1">Cell membrane</location>
        <topology evidence="1">Multi-pass membrane protein</topology>
    </subcellularLocation>
</comment>
<evidence type="ECO:0000256" key="6">
    <source>
        <dbReference type="ARBA" id="ARBA00023136"/>
    </source>
</evidence>
<dbReference type="Pfam" id="PF02417">
    <property type="entry name" value="Chromate_transp"/>
    <property type="match status" value="1"/>
</dbReference>
<evidence type="ECO:0000256" key="7">
    <source>
        <dbReference type="SAM" id="Phobius"/>
    </source>
</evidence>
<evidence type="ECO:0000256" key="1">
    <source>
        <dbReference type="ARBA" id="ARBA00004651"/>
    </source>
</evidence>
<dbReference type="PANTHER" id="PTHR43663:SF1">
    <property type="entry name" value="CHROMATE TRANSPORTER"/>
    <property type="match status" value="1"/>
</dbReference>
<evidence type="ECO:0000256" key="5">
    <source>
        <dbReference type="ARBA" id="ARBA00022989"/>
    </source>
</evidence>
<keyword evidence="4 7" id="KW-0812">Transmembrane</keyword>
<dbReference type="EMBL" id="METM01000008">
    <property type="protein sequence ID" value="OGB90454.1"/>
    <property type="molecule type" value="Genomic_DNA"/>
</dbReference>
<organism evidence="8 9">
    <name type="scientific">candidate division WOR-1 bacterium RIFCSPHIGHO2_01_FULL_53_15</name>
    <dbReference type="NCBI Taxonomy" id="1802564"/>
    <lineage>
        <taxon>Bacteria</taxon>
        <taxon>Bacillati</taxon>
        <taxon>Saganbacteria</taxon>
    </lineage>
</organism>
<keyword evidence="5 7" id="KW-1133">Transmembrane helix</keyword>
<feature type="transmembrane region" description="Helical" evidence="7">
    <location>
        <begin position="45"/>
        <end position="65"/>
    </location>
</feature>
<dbReference type="Proteomes" id="UP000178724">
    <property type="component" value="Unassembled WGS sequence"/>
</dbReference>
<keyword evidence="3" id="KW-1003">Cell membrane</keyword>
<dbReference type="InterPro" id="IPR052518">
    <property type="entry name" value="CHR_Transporter"/>
</dbReference>